<proteinExistence type="predicted"/>
<dbReference type="OrthoDB" id="10263923at2759"/>
<sequence>MQNNILKDLKNILKEGWLENQSRIQNTQKVFSDQNNFVYVQEQQHSNQLKLLHYELLAEQNHVKKKKTQREYINKFINNYRKFIHQKQFLFNIQQQFMEGGLKFELLEKL</sequence>
<evidence type="ECO:0000313" key="2">
    <source>
        <dbReference type="Proteomes" id="UP000692954"/>
    </source>
</evidence>
<dbReference type="Proteomes" id="UP000692954">
    <property type="component" value="Unassembled WGS sequence"/>
</dbReference>
<protein>
    <submittedName>
        <fullName evidence="1">Uncharacterized protein</fullName>
    </submittedName>
</protein>
<accession>A0A8S1KAX5</accession>
<gene>
    <name evidence="1" type="ORF">PSON_ATCC_30995.1.T0040368</name>
</gene>
<comment type="caution">
    <text evidence="1">The sequence shown here is derived from an EMBL/GenBank/DDBJ whole genome shotgun (WGS) entry which is preliminary data.</text>
</comment>
<reference evidence="1" key="1">
    <citation type="submission" date="2021-01" db="EMBL/GenBank/DDBJ databases">
        <authorList>
            <consortium name="Genoscope - CEA"/>
            <person name="William W."/>
        </authorList>
    </citation>
    <scope>NUCLEOTIDE SEQUENCE</scope>
</reference>
<keyword evidence="2" id="KW-1185">Reference proteome</keyword>
<dbReference type="EMBL" id="CAJJDN010000004">
    <property type="protein sequence ID" value="CAD8049892.1"/>
    <property type="molecule type" value="Genomic_DNA"/>
</dbReference>
<organism evidence="1 2">
    <name type="scientific">Paramecium sonneborni</name>
    <dbReference type="NCBI Taxonomy" id="65129"/>
    <lineage>
        <taxon>Eukaryota</taxon>
        <taxon>Sar</taxon>
        <taxon>Alveolata</taxon>
        <taxon>Ciliophora</taxon>
        <taxon>Intramacronucleata</taxon>
        <taxon>Oligohymenophorea</taxon>
        <taxon>Peniculida</taxon>
        <taxon>Parameciidae</taxon>
        <taxon>Paramecium</taxon>
    </lineage>
</organism>
<evidence type="ECO:0000313" key="1">
    <source>
        <dbReference type="EMBL" id="CAD8049892.1"/>
    </source>
</evidence>
<name>A0A8S1KAX5_9CILI</name>
<dbReference type="AlphaFoldDB" id="A0A8S1KAX5"/>